<feature type="compositionally biased region" description="Low complexity" evidence="1">
    <location>
        <begin position="49"/>
        <end position="71"/>
    </location>
</feature>
<name>A0A0D0AEZ6_9AGAM</name>
<reference evidence="3" key="2">
    <citation type="submission" date="2015-01" db="EMBL/GenBank/DDBJ databases">
        <title>Evolutionary Origins and Diversification of the Mycorrhizal Mutualists.</title>
        <authorList>
            <consortium name="DOE Joint Genome Institute"/>
            <consortium name="Mycorrhizal Genomics Consortium"/>
            <person name="Kohler A."/>
            <person name="Kuo A."/>
            <person name="Nagy L.G."/>
            <person name="Floudas D."/>
            <person name="Copeland A."/>
            <person name="Barry K.W."/>
            <person name="Cichocki N."/>
            <person name="Veneault-Fourrey C."/>
            <person name="LaButti K."/>
            <person name="Lindquist E.A."/>
            <person name="Lipzen A."/>
            <person name="Lundell T."/>
            <person name="Morin E."/>
            <person name="Murat C."/>
            <person name="Riley R."/>
            <person name="Ohm R."/>
            <person name="Sun H."/>
            <person name="Tunlid A."/>
            <person name="Henrissat B."/>
            <person name="Grigoriev I.V."/>
            <person name="Hibbett D.S."/>
            <person name="Martin F."/>
        </authorList>
    </citation>
    <scope>NUCLEOTIDE SEQUENCE [LARGE SCALE GENOMIC DNA]</scope>
    <source>
        <strain evidence="3">UH-Slu-Lm8-n1</strain>
    </source>
</reference>
<feature type="compositionally biased region" description="Polar residues" evidence="1">
    <location>
        <begin position="39"/>
        <end position="48"/>
    </location>
</feature>
<evidence type="ECO:0000313" key="3">
    <source>
        <dbReference type="Proteomes" id="UP000054485"/>
    </source>
</evidence>
<reference evidence="2 3" key="1">
    <citation type="submission" date="2014-04" db="EMBL/GenBank/DDBJ databases">
        <authorList>
            <consortium name="DOE Joint Genome Institute"/>
            <person name="Kuo A."/>
            <person name="Ruytinx J."/>
            <person name="Rineau F."/>
            <person name="Colpaert J."/>
            <person name="Kohler A."/>
            <person name="Nagy L.G."/>
            <person name="Floudas D."/>
            <person name="Copeland A."/>
            <person name="Barry K.W."/>
            <person name="Cichocki N."/>
            <person name="Veneault-Fourrey C."/>
            <person name="LaButti K."/>
            <person name="Lindquist E.A."/>
            <person name="Lipzen A."/>
            <person name="Lundell T."/>
            <person name="Morin E."/>
            <person name="Murat C."/>
            <person name="Sun H."/>
            <person name="Tunlid A."/>
            <person name="Henrissat B."/>
            <person name="Grigoriev I.V."/>
            <person name="Hibbett D.S."/>
            <person name="Martin F."/>
            <person name="Nordberg H.P."/>
            <person name="Cantor M.N."/>
            <person name="Hua S.X."/>
        </authorList>
    </citation>
    <scope>NUCLEOTIDE SEQUENCE [LARGE SCALE GENOMIC DNA]</scope>
    <source>
        <strain evidence="2 3">UH-Slu-Lm8-n1</strain>
    </source>
</reference>
<accession>A0A0D0AEZ6</accession>
<dbReference type="InParanoid" id="A0A0D0AEZ6"/>
<dbReference type="Proteomes" id="UP000054485">
    <property type="component" value="Unassembled WGS sequence"/>
</dbReference>
<evidence type="ECO:0000256" key="1">
    <source>
        <dbReference type="SAM" id="MobiDB-lite"/>
    </source>
</evidence>
<evidence type="ECO:0000313" key="2">
    <source>
        <dbReference type="EMBL" id="KIK40276.1"/>
    </source>
</evidence>
<protein>
    <submittedName>
        <fullName evidence="2">Uncharacterized protein</fullName>
    </submittedName>
</protein>
<dbReference type="EMBL" id="KN835308">
    <property type="protein sequence ID" value="KIK40276.1"/>
    <property type="molecule type" value="Genomic_DNA"/>
</dbReference>
<proteinExistence type="predicted"/>
<sequence>MLVTESLRPRTTAGKAVTNIHSKTNWSNWSAGVSASSSQLDTMDPPSQNTTTPSSVSSLSSLDNSETDNNNILFPELEVPPLDFKTPWLEFKPRPHYLKTEPFSSVAAAPDYKLNKFFALALITQPKVTMPMETP</sequence>
<organism evidence="2 3">
    <name type="scientific">Suillus luteus UH-Slu-Lm8-n1</name>
    <dbReference type="NCBI Taxonomy" id="930992"/>
    <lineage>
        <taxon>Eukaryota</taxon>
        <taxon>Fungi</taxon>
        <taxon>Dikarya</taxon>
        <taxon>Basidiomycota</taxon>
        <taxon>Agaricomycotina</taxon>
        <taxon>Agaricomycetes</taxon>
        <taxon>Agaricomycetidae</taxon>
        <taxon>Boletales</taxon>
        <taxon>Suillineae</taxon>
        <taxon>Suillaceae</taxon>
        <taxon>Suillus</taxon>
    </lineage>
</organism>
<feature type="region of interest" description="Disordered" evidence="1">
    <location>
        <begin position="27"/>
        <end position="71"/>
    </location>
</feature>
<feature type="compositionally biased region" description="Low complexity" evidence="1">
    <location>
        <begin position="27"/>
        <end position="38"/>
    </location>
</feature>
<dbReference type="AlphaFoldDB" id="A0A0D0AEZ6"/>
<dbReference type="HOGENOM" id="CLU_1887134_0_0_1"/>
<keyword evidence="3" id="KW-1185">Reference proteome</keyword>
<gene>
    <name evidence="2" type="ORF">CY34DRAFT_13813</name>
</gene>